<dbReference type="SMART" id="SM00342">
    <property type="entry name" value="HTH_ARAC"/>
    <property type="match status" value="1"/>
</dbReference>
<keyword evidence="3" id="KW-0804">Transcription</keyword>
<protein>
    <submittedName>
        <fullName evidence="5">Helix-turn-helix domain-containing protein</fullName>
    </submittedName>
</protein>
<dbReference type="InterPro" id="IPR009057">
    <property type="entry name" value="Homeodomain-like_sf"/>
</dbReference>
<dbReference type="Pfam" id="PF12833">
    <property type="entry name" value="HTH_18"/>
    <property type="match status" value="1"/>
</dbReference>
<dbReference type="PANTHER" id="PTHR43280:SF2">
    <property type="entry name" value="HTH-TYPE TRANSCRIPTIONAL REGULATOR EXSA"/>
    <property type="match status" value="1"/>
</dbReference>
<name>A0A1M6UPT2_9FLAO</name>
<dbReference type="PROSITE" id="PS00041">
    <property type="entry name" value="HTH_ARAC_FAMILY_1"/>
    <property type="match status" value="1"/>
</dbReference>
<dbReference type="GO" id="GO:0003700">
    <property type="term" value="F:DNA-binding transcription factor activity"/>
    <property type="evidence" value="ECO:0007669"/>
    <property type="project" value="InterPro"/>
</dbReference>
<evidence type="ECO:0000313" key="5">
    <source>
        <dbReference type="EMBL" id="SHK71217.1"/>
    </source>
</evidence>
<dbReference type="GO" id="GO:0043565">
    <property type="term" value="F:sequence-specific DNA binding"/>
    <property type="evidence" value="ECO:0007669"/>
    <property type="project" value="InterPro"/>
</dbReference>
<evidence type="ECO:0000259" key="4">
    <source>
        <dbReference type="PROSITE" id="PS01124"/>
    </source>
</evidence>
<evidence type="ECO:0000313" key="6">
    <source>
        <dbReference type="Proteomes" id="UP000184498"/>
    </source>
</evidence>
<dbReference type="PANTHER" id="PTHR43280">
    <property type="entry name" value="ARAC-FAMILY TRANSCRIPTIONAL REGULATOR"/>
    <property type="match status" value="1"/>
</dbReference>
<dbReference type="PROSITE" id="PS01124">
    <property type="entry name" value="HTH_ARAC_FAMILY_2"/>
    <property type="match status" value="1"/>
</dbReference>
<dbReference type="RefSeq" id="WP_073000406.1">
    <property type="nucleotide sequence ID" value="NZ_FRAM01000006.1"/>
</dbReference>
<dbReference type="OrthoDB" id="323290at2"/>
<dbReference type="InterPro" id="IPR018060">
    <property type="entry name" value="HTH_AraC"/>
</dbReference>
<evidence type="ECO:0000256" key="3">
    <source>
        <dbReference type="ARBA" id="ARBA00023163"/>
    </source>
</evidence>
<proteinExistence type="predicted"/>
<evidence type="ECO:0000256" key="1">
    <source>
        <dbReference type="ARBA" id="ARBA00023015"/>
    </source>
</evidence>
<keyword evidence="2" id="KW-0238">DNA-binding</keyword>
<reference evidence="6" key="1">
    <citation type="submission" date="2016-11" db="EMBL/GenBank/DDBJ databases">
        <authorList>
            <person name="Varghese N."/>
            <person name="Submissions S."/>
        </authorList>
    </citation>
    <scope>NUCLEOTIDE SEQUENCE [LARGE SCALE GENOMIC DNA]</scope>
    <source>
        <strain evidence="6">DSM 18016</strain>
    </source>
</reference>
<dbReference type="Gene3D" id="1.10.10.60">
    <property type="entry name" value="Homeodomain-like"/>
    <property type="match status" value="1"/>
</dbReference>
<dbReference type="STRING" id="216903.SAMN05444371_3407"/>
<dbReference type="AlphaFoldDB" id="A0A1M6UPT2"/>
<evidence type="ECO:0000256" key="2">
    <source>
        <dbReference type="ARBA" id="ARBA00023125"/>
    </source>
</evidence>
<sequence>MDPIYNEYYVTGILTNFVKKLWILDNLSSRSPILQKGVPPNGCFTMAIVQGNGLHIRHKDQARHLPEGIYFCGQITKTLSLDILSSTKAAMIQLFPWTPACFGVSDAHLFTDKICSASELTYFKELNLDIMIGLNNEMVCNHLVKIFSPSFTTNAKVQIITKSTQLILGKRSDITVASLAKSMKCSERHLQKLFKNFIGISPKLFINIIQLREALDDVVYPNDKLTTVIQVALSNGYYDQPHFNNTFASFIGTTPKNFKEKEFYLTIKK</sequence>
<keyword evidence="1" id="KW-0805">Transcription regulation</keyword>
<dbReference type="SUPFAM" id="SSF46689">
    <property type="entry name" value="Homeodomain-like"/>
    <property type="match status" value="1"/>
</dbReference>
<keyword evidence="6" id="KW-1185">Reference proteome</keyword>
<dbReference type="InterPro" id="IPR018062">
    <property type="entry name" value="HTH_AraC-typ_CS"/>
</dbReference>
<feature type="domain" description="HTH araC/xylS-type" evidence="4">
    <location>
        <begin position="161"/>
        <end position="261"/>
    </location>
</feature>
<accession>A0A1M6UPT2</accession>
<gene>
    <name evidence="5" type="ORF">SAMN05444371_3407</name>
</gene>
<organism evidence="5 6">
    <name type="scientific">Epilithonimonas mollis</name>
    <dbReference type="NCBI Taxonomy" id="216903"/>
    <lineage>
        <taxon>Bacteria</taxon>
        <taxon>Pseudomonadati</taxon>
        <taxon>Bacteroidota</taxon>
        <taxon>Flavobacteriia</taxon>
        <taxon>Flavobacteriales</taxon>
        <taxon>Weeksellaceae</taxon>
        <taxon>Chryseobacterium group</taxon>
        <taxon>Epilithonimonas</taxon>
    </lineage>
</organism>
<dbReference type="InterPro" id="IPR046532">
    <property type="entry name" value="DUF6597"/>
</dbReference>
<dbReference type="EMBL" id="FRAM01000006">
    <property type="protein sequence ID" value="SHK71217.1"/>
    <property type="molecule type" value="Genomic_DNA"/>
</dbReference>
<dbReference type="Proteomes" id="UP000184498">
    <property type="component" value="Unassembled WGS sequence"/>
</dbReference>
<dbReference type="Pfam" id="PF20240">
    <property type="entry name" value="DUF6597"/>
    <property type="match status" value="1"/>
</dbReference>